<accession>A0A927MUP6</accession>
<dbReference type="AlphaFoldDB" id="A0A927MUP6"/>
<comment type="caution">
    <text evidence="1">The sequence shown here is derived from an EMBL/GenBank/DDBJ whole genome shotgun (WGS) entry which is preliminary data.</text>
</comment>
<reference evidence="1" key="1">
    <citation type="submission" date="2020-10" db="EMBL/GenBank/DDBJ databases">
        <title>Sequencing the genomes of 1000 actinobacteria strains.</title>
        <authorList>
            <person name="Klenk H.-P."/>
        </authorList>
    </citation>
    <scope>NUCLEOTIDE SEQUENCE</scope>
    <source>
        <strain evidence="1">DSM 45354</strain>
    </source>
</reference>
<name>A0A927MUP6_9ACTN</name>
<organism evidence="1 2">
    <name type="scientific">Actinopolymorpha pittospori</name>
    <dbReference type="NCBI Taxonomy" id="648752"/>
    <lineage>
        <taxon>Bacteria</taxon>
        <taxon>Bacillati</taxon>
        <taxon>Actinomycetota</taxon>
        <taxon>Actinomycetes</taxon>
        <taxon>Propionibacteriales</taxon>
        <taxon>Actinopolymorphaceae</taxon>
        <taxon>Actinopolymorpha</taxon>
    </lineage>
</organism>
<dbReference type="RefSeq" id="WP_192750987.1">
    <property type="nucleotide sequence ID" value="NZ_BAABJL010000151.1"/>
</dbReference>
<gene>
    <name evidence="1" type="ORF">HEB94_003817</name>
</gene>
<sequence length="117" mass="13060">MADGQRSTDRAGRRAKRFLSPSQKYEIWLQLVRGETTIAEAAEQYQVDRSTIMRIRTVAKEGALSALAASKPGRQQAERDWELEQARAEAARLGEALKEMAVKLTLVEGKDGWGSRV</sequence>
<dbReference type="GO" id="GO:0043565">
    <property type="term" value="F:sequence-specific DNA binding"/>
    <property type="evidence" value="ECO:0007669"/>
    <property type="project" value="InterPro"/>
</dbReference>
<dbReference type="Proteomes" id="UP000638648">
    <property type="component" value="Unassembled WGS sequence"/>
</dbReference>
<keyword evidence="2" id="KW-1185">Reference proteome</keyword>
<proteinExistence type="predicted"/>
<evidence type="ECO:0000313" key="2">
    <source>
        <dbReference type="Proteomes" id="UP000638648"/>
    </source>
</evidence>
<dbReference type="SUPFAM" id="SSF48295">
    <property type="entry name" value="TrpR-like"/>
    <property type="match status" value="1"/>
</dbReference>
<dbReference type="EMBL" id="JADBEM010000001">
    <property type="protein sequence ID" value="MBE1606969.1"/>
    <property type="molecule type" value="Genomic_DNA"/>
</dbReference>
<dbReference type="InterPro" id="IPR010921">
    <property type="entry name" value="Trp_repressor/repl_initiator"/>
</dbReference>
<evidence type="ECO:0000313" key="1">
    <source>
        <dbReference type="EMBL" id="MBE1606969.1"/>
    </source>
</evidence>
<protein>
    <submittedName>
        <fullName evidence="1">Transposase-like protein</fullName>
    </submittedName>
</protein>